<evidence type="ECO:0000256" key="1">
    <source>
        <dbReference type="SAM" id="SignalP"/>
    </source>
</evidence>
<organism evidence="3 4">
    <name type="scientific">Rapidithrix thailandica</name>
    <dbReference type="NCBI Taxonomy" id="413964"/>
    <lineage>
        <taxon>Bacteria</taxon>
        <taxon>Pseudomonadati</taxon>
        <taxon>Bacteroidota</taxon>
        <taxon>Cytophagia</taxon>
        <taxon>Cytophagales</taxon>
        <taxon>Flammeovirgaceae</taxon>
        <taxon>Rapidithrix</taxon>
    </lineage>
</organism>
<name>A0AAW9S5K3_9BACT</name>
<evidence type="ECO:0000313" key="4">
    <source>
        <dbReference type="Proteomes" id="UP001403385"/>
    </source>
</evidence>
<reference evidence="3 4" key="1">
    <citation type="submission" date="2024-04" db="EMBL/GenBank/DDBJ databases">
        <title>Novel genus in family Flammeovirgaceae.</title>
        <authorList>
            <person name="Nguyen T.H."/>
            <person name="Vuong T.Q."/>
            <person name="Le H."/>
            <person name="Kim S.-G."/>
        </authorList>
    </citation>
    <scope>NUCLEOTIDE SEQUENCE [LARGE SCALE GENOMIC DNA]</scope>
    <source>
        <strain evidence="3 4">JCM 23209</strain>
    </source>
</reference>
<keyword evidence="1" id="KW-0732">Signal</keyword>
<sequence>MQKMFIQIIIMGLLFGSSPLFAQSIEQSVIASSGLSVQTGGIQLDFTVGETCVTSLEAATIVLNQGFQQNALIATGLKGLPANISLKVYPNPFERELWITLEGPDLNFWVQLYDISGRPLREAKYPVQASGYWQQHIDFSRHPSGSYLVVITSLKGEWLSIYKLIKP</sequence>
<dbReference type="EMBL" id="JBDKWZ010000002">
    <property type="protein sequence ID" value="MEN7547010.1"/>
    <property type="molecule type" value="Genomic_DNA"/>
</dbReference>
<feature type="domain" description="Secretion system C-terminal sorting" evidence="2">
    <location>
        <begin position="88"/>
        <end position="156"/>
    </location>
</feature>
<accession>A0AAW9S5K3</accession>
<dbReference type="Proteomes" id="UP001403385">
    <property type="component" value="Unassembled WGS sequence"/>
</dbReference>
<dbReference type="NCBIfam" id="TIGR04183">
    <property type="entry name" value="Por_Secre_tail"/>
    <property type="match status" value="1"/>
</dbReference>
<dbReference type="InterPro" id="IPR026444">
    <property type="entry name" value="Secre_tail"/>
</dbReference>
<comment type="caution">
    <text evidence="3">The sequence shown here is derived from an EMBL/GenBank/DDBJ whole genome shotgun (WGS) entry which is preliminary data.</text>
</comment>
<evidence type="ECO:0000259" key="2">
    <source>
        <dbReference type="Pfam" id="PF18962"/>
    </source>
</evidence>
<gene>
    <name evidence="3" type="ORF">AAG747_03775</name>
</gene>
<dbReference type="AlphaFoldDB" id="A0AAW9S5K3"/>
<feature type="signal peptide" evidence="1">
    <location>
        <begin position="1"/>
        <end position="22"/>
    </location>
</feature>
<keyword evidence="4" id="KW-1185">Reference proteome</keyword>
<feature type="chain" id="PRO_5043734870" evidence="1">
    <location>
        <begin position="23"/>
        <end position="167"/>
    </location>
</feature>
<dbReference type="Pfam" id="PF18962">
    <property type="entry name" value="Por_Secre_tail"/>
    <property type="match status" value="1"/>
</dbReference>
<proteinExistence type="predicted"/>
<evidence type="ECO:0000313" key="3">
    <source>
        <dbReference type="EMBL" id="MEN7547010.1"/>
    </source>
</evidence>
<protein>
    <submittedName>
        <fullName evidence="3">T9SS type A sorting domain-containing protein</fullName>
    </submittedName>
</protein>